<sequence length="39" mass="4257">MERGKLNLNSDCDQEISFAVYTAKKITSSPVAPKKGLLC</sequence>
<accession>A0A0E9WPM8</accession>
<dbReference type="AlphaFoldDB" id="A0A0E9WPM8"/>
<protein>
    <submittedName>
        <fullName evidence="1">Uncharacterized protein</fullName>
    </submittedName>
</protein>
<evidence type="ECO:0000313" key="1">
    <source>
        <dbReference type="EMBL" id="JAH92369.1"/>
    </source>
</evidence>
<reference evidence="1" key="2">
    <citation type="journal article" date="2015" name="Fish Shellfish Immunol.">
        <title>Early steps in the European eel (Anguilla anguilla)-Vibrio vulnificus interaction in the gills: Role of the RtxA13 toxin.</title>
        <authorList>
            <person name="Callol A."/>
            <person name="Pajuelo D."/>
            <person name="Ebbesson L."/>
            <person name="Teles M."/>
            <person name="MacKenzie S."/>
            <person name="Amaro C."/>
        </authorList>
    </citation>
    <scope>NUCLEOTIDE SEQUENCE</scope>
</reference>
<organism evidence="1">
    <name type="scientific">Anguilla anguilla</name>
    <name type="common">European freshwater eel</name>
    <name type="synonym">Muraena anguilla</name>
    <dbReference type="NCBI Taxonomy" id="7936"/>
    <lineage>
        <taxon>Eukaryota</taxon>
        <taxon>Metazoa</taxon>
        <taxon>Chordata</taxon>
        <taxon>Craniata</taxon>
        <taxon>Vertebrata</taxon>
        <taxon>Euteleostomi</taxon>
        <taxon>Actinopterygii</taxon>
        <taxon>Neopterygii</taxon>
        <taxon>Teleostei</taxon>
        <taxon>Anguilliformes</taxon>
        <taxon>Anguillidae</taxon>
        <taxon>Anguilla</taxon>
    </lineage>
</organism>
<reference evidence="1" key="1">
    <citation type="submission" date="2014-11" db="EMBL/GenBank/DDBJ databases">
        <authorList>
            <person name="Amaro Gonzalez C."/>
        </authorList>
    </citation>
    <scope>NUCLEOTIDE SEQUENCE</scope>
</reference>
<dbReference type="EMBL" id="GBXM01016208">
    <property type="protein sequence ID" value="JAH92369.1"/>
    <property type="molecule type" value="Transcribed_RNA"/>
</dbReference>
<name>A0A0E9WPM8_ANGAN</name>
<proteinExistence type="predicted"/>